<feature type="compositionally biased region" description="Acidic residues" evidence="1">
    <location>
        <begin position="1"/>
        <end position="12"/>
    </location>
</feature>
<feature type="region of interest" description="Disordered" evidence="1">
    <location>
        <begin position="1"/>
        <end position="27"/>
    </location>
</feature>
<accession>A0ABY5KN67</accession>
<evidence type="ECO:0000313" key="3">
    <source>
        <dbReference type="Proteomes" id="UP001316384"/>
    </source>
</evidence>
<keyword evidence="3" id="KW-1185">Reference proteome</keyword>
<proteinExistence type="predicted"/>
<dbReference type="EMBL" id="CP101987">
    <property type="protein sequence ID" value="UUI71729.1"/>
    <property type="molecule type" value="Genomic_DNA"/>
</dbReference>
<dbReference type="RefSeq" id="WP_227576764.1">
    <property type="nucleotide sequence ID" value="NZ_CP101987.1"/>
</dbReference>
<reference evidence="2 3" key="1">
    <citation type="submission" date="2022-07" db="EMBL/GenBank/DDBJ databases">
        <title>Novel species in genus cellulomonas.</title>
        <authorList>
            <person name="Ye L."/>
        </authorList>
    </citation>
    <scope>NUCLEOTIDE SEQUENCE [LARGE SCALE GENOMIC DNA]</scope>
    <source>
        <strain evidence="3">zg-B89</strain>
    </source>
</reference>
<gene>
    <name evidence="2" type="ORF">NP048_18385</name>
</gene>
<dbReference type="Proteomes" id="UP001316384">
    <property type="component" value="Chromosome"/>
</dbReference>
<organism evidence="2 3">
    <name type="scientific">Cellulomonas xiejunii</name>
    <dbReference type="NCBI Taxonomy" id="2968083"/>
    <lineage>
        <taxon>Bacteria</taxon>
        <taxon>Bacillati</taxon>
        <taxon>Actinomycetota</taxon>
        <taxon>Actinomycetes</taxon>
        <taxon>Micrococcales</taxon>
        <taxon>Cellulomonadaceae</taxon>
        <taxon>Cellulomonas</taxon>
    </lineage>
</organism>
<sequence>MDESPDDTDGLLDDAIGGRFSSWTTPSETDVAGIASRLAEGALGRRRA</sequence>
<evidence type="ECO:0000313" key="2">
    <source>
        <dbReference type="EMBL" id="UUI71729.1"/>
    </source>
</evidence>
<name>A0ABY5KN67_9CELL</name>
<evidence type="ECO:0000256" key="1">
    <source>
        <dbReference type="SAM" id="MobiDB-lite"/>
    </source>
</evidence>
<protein>
    <submittedName>
        <fullName evidence="2">Uncharacterized protein</fullName>
    </submittedName>
</protein>